<dbReference type="Pfam" id="PF13843">
    <property type="entry name" value="DDE_Tnp_1_7"/>
    <property type="match status" value="1"/>
</dbReference>
<keyword evidence="1" id="KW-0479">Metal-binding</keyword>
<dbReference type="OrthoDB" id="75807at2759"/>
<evidence type="ECO:0000313" key="4">
    <source>
        <dbReference type="EMBL" id="KAG8228632.1"/>
    </source>
</evidence>
<reference evidence="4" key="2">
    <citation type="submission" date="2017-10" db="EMBL/GenBank/DDBJ databases">
        <title>Ladona fulva Genome sequencing and assembly.</title>
        <authorList>
            <person name="Murali S."/>
            <person name="Richards S."/>
            <person name="Bandaranaike D."/>
            <person name="Bellair M."/>
            <person name="Blankenburg K."/>
            <person name="Chao H."/>
            <person name="Dinh H."/>
            <person name="Doddapaneni H."/>
            <person name="Dugan-Rocha S."/>
            <person name="Elkadiri S."/>
            <person name="Gnanaolivu R."/>
            <person name="Hernandez B."/>
            <person name="Skinner E."/>
            <person name="Javaid M."/>
            <person name="Lee S."/>
            <person name="Li M."/>
            <person name="Ming W."/>
            <person name="Munidasa M."/>
            <person name="Muniz J."/>
            <person name="Nguyen L."/>
            <person name="Hughes D."/>
            <person name="Osuji N."/>
            <person name="Pu L.-L."/>
            <person name="Puazo M."/>
            <person name="Qu C."/>
            <person name="Quiroz J."/>
            <person name="Raj R."/>
            <person name="Weissenberger G."/>
            <person name="Xin Y."/>
            <person name="Zou X."/>
            <person name="Han Y."/>
            <person name="Worley K."/>
            <person name="Muzny D."/>
            <person name="Gibbs R."/>
        </authorList>
    </citation>
    <scope>NUCLEOTIDE SEQUENCE</scope>
    <source>
        <strain evidence="4">Sampled in the wild</strain>
    </source>
</reference>
<dbReference type="PANTHER" id="PTHR46599">
    <property type="entry name" value="PIGGYBAC TRANSPOSABLE ELEMENT-DERIVED PROTEIN 4"/>
    <property type="match status" value="1"/>
</dbReference>
<dbReference type="InterPro" id="IPR029526">
    <property type="entry name" value="PGBD"/>
</dbReference>
<accession>A0A8K0K5B0</accession>
<keyword evidence="1" id="KW-0862">Zinc</keyword>
<sequence length="444" mass="51502">MASTSRKRVSVPVEAIEKELLLEYDSEESASSESDSDEVIEDRSELDVIKEYSGVSEEEPEESFFWEGMQNYVGEREKFVGGSGPQGSSVTDILDAFELFFDEEFVRTIEYYLPKRNISIDESLTLWKGRLSFKQYLPLKSSKFGIKTFELCDATNGYLLSFLIYTGRDTVFTSPIPTSNSSKTTAIVLNLVSSTESKQNTLDGQLLQLTGFSKTIEKFLQYRLTNRKNVPKKVKDKQLKKGELAGQHCSPVSVVKWKDKKVVTMISTFHGIETKTIVKRGNELIKPVSIIDYNKYMGEVDLKDRLLQSYLIERKRLNKWYMKLFRRLLNSAVLNALIIYRENIDKKVDHYDFRVELVEKLFMKYAKKDTRVSGRHSADSLLPRLTERHFIRRIPPSGKKQHPQRRCVVCAKHSRRRDTVYFCENCDVGLCFDCFEIYHTKQNY</sequence>
<protein>
    <recommendedName>
        <fullName evidence="3">B box-type domain-containing protein</fullName>
    </recommendedName>
</protein>
<name>A0A8K0K5B0_LADFU</name>
<evidence type="ECO:0000256" key="1">
    <source>
        <dbReference type="PROSITE-ProRule" id="PRU00024"/>
    </source>
</evidence>
<feature type="compositionally biased region" description="Acidic residues" evidence="2">
    <location>
        <begin position="24"/>
        <end position="40"/>
    </location>
</feature>
<dbReference type="EMBL" id="KZ308379">
    <property type="protein sequence ID" value="KAG8228632.1"/>
    <property type="molecule type" value="Genomic_DNA"/>
</dbReference>
<feature type="domain" description="B box-type" evidence="3">
    <location>
        <begin position="405"/>
        <end position="444"/>
    </location>
</feature>
<evidence type="ECO:0000313" key="5">
    <source>
        <dbReference type="Proteomes" id="UP000792457"/>
    </source>
</evidence>
<dbReference type="Proteomes" id="UP000792457">
    <property type="component" value="Unassembled WGS sequence"/>
</dbReference>
<organism evidence="4 5">
    <name type="scientific">Ladona fulva</name>
    <name type="common">Scarce chaser dragonfly</name>
    <name type="synonym">Libellula fulva</name>
    <dbReference type="NCBI Taxonomy" id="123851"/>
    <lineage>
        <taxon>Eukaryota</taxon>
        <taxon>Metazoa</taxon>
        <taxon>Ecdysozoa</taxon>
        <taxon>Arthropoda</taxon>
        <taxon>Hexapoda</taxon>
        <taxon>Insecta</taxon>
        <taxon>Pterygota</taxon>
        <taxon>Palaeoptera</taxon>
        <taxon>Odonata</taxon>
        <taxon>Epiprocta</taxon>
        <taxon>Anisoptera</taxon>
        <taxon>Libelluloidea</taxon>
        <taxon>Libellulidae</taxon>
        <taxon>Ladona</taxon>
    </lineage>
</organism>
<evidence type="ECO:0000256" key="2">
    <source>
        <dbReference type="SAM" id="MobiDB-lite"/>
    </source>
</evidence>
<dbReference type="PANTHER" id="PTHR46599:SF3">
    <property type="entry name" value="PIGGYBAC TRANSPOSABLE ELEMENT-DERIVED PROTEIN 4"/>
    <property type="match status" value="1"/>
</dbReference>
<evidence type="ECO:0000259" key="3">
    <source>
        <dbReference type="PROSITE" id="PS50119"/>
    </source>
</evidence>
<reference evidence="4" key="1">
    <citation type="submission" date="2013-04" db="EMBL/GenBank/DDBJ databases">
        <authorList>
            <person name="Qu J."/>
            <person name="Murali S.C."/>
            <person name="Bandaranaike D."/>
            <person name="Bellair M."/>
            <person name="Blankenburg K."/>
            <person name="Chao H."/>
            <person name="Dinh H."/>
            <person name="Doddapaneni H."/>
            <person name="Downs B."/>
            <person name="Dugan-Rocha S."/>
            <person name="Elkadiri S."/>
            <person name="Gnanaolivu R.D."/>
            <person name="Hernandez B."/>
            <person name="Javaid M."/>
            <person name="Jayaseelan J.C."/>
            <person name="Lee S."/>
            <person name="Li M."/>
            <person name="Ming W."/>
            <person name="Munidasa M."/>
            <person name="Muniz J."/>
            <person name="Nguyen L."/>
            <person name="Ongeri F."/>
            <person name="Osuji N."/>
            <person name="Pu L.-L."/>
            <person name="Puazo M."/>
            <person name="Qu C."/>
            <person name="Quiroz J."/>
            <person name="Raj R."/>
            <person name="Weissenberger G."/>
            <person name="Xin Y."/>
            <person name="Zou X."/>
            <person name="Han Y."/>
            <person name="Richards S."/>
            <person name="Worley K."/>
            <person name="Muzny D."/>
            <person name="Gibbs R."/>
        </authorList>
    </citation>
    <scope>NUCLEOTIDE SEQUENCE</scope>
    <source>
        <strain evidence="4">Sampled in the wild</strain>
    </source>
</reference>
<keyword evidence="5" id="KW-1185">Reference proteome</keyword>
<dbReference type="CDD" id="cd19757">
    <property type="entry name" value="Bbox1"/>
    <property type="match status" value="1"/>
</dbReference>
<dbReference type="InterPro" id="IPR000315">
    <property type="entry name" value="Znf_B-box"/>
</dbReference>
<dbReference type="GO" id="GO:0008270">
    <property type="term" value="F:zinc ion binding"/>
    <property type="evidence" value="ECO:0007669"/>
    <property type="project" value="UniProtKB-KW"/>
</dbReference>
<gene>
    <name evidence="4" type="ORF">J437_LFUL008283</name>
</gene>
<comment type="caution">
    <text evidence="4">The sequence shown here is derived from an EMBL/GenBank/DDBJ whole genome shotgun (WGS) entry which is preliminary data.</text>
</comment>
<dbReference type="AlphaFoldDB" id="A0A8K0K5B0"/>
<feature type="region of interest" description="Disordered" evidence="2">
    <location>
        <begin position="24"/>
        <end position="43"/>
    </location>
</feature>
<keyword evidence="1" id="KW-0863">Zinc-finger</keyword>
<proteinExistence type="predicted"/>
<dbReference type="PROSITE" id="PS50119">
    <property type="entry name" value="ZF_BBOX"/>
    <property type="match status" value="1"/>
</dbReference>